<reference evidence="13 14" key="1">
    <citation type="journal article" date="2008" name="Nature">
        <title>The genome of the choanoflagellate Monosiga brevicollis and the origin of metazoans.</title>
        <authorList>
            <consortium name="JGI Sequencing"/>
            <person name="King N."/>
            <person name="Westbrook M.J."/>
            <person name="Young S.L."/>
            <person name="Kuo A."/>
            <person name="Abedin M."/>
            <person name="Chapman J."/>
            <person name="Fairclough S."/>
            <person name="Hellsten U."/>
            <person name="Isogai Y."/>
            <person name="Letunic I."/>
            <person name="Marr M."/>
            <person name="Pincus D."/>
            <person name="Putnam N."/>
            <person name="Rokas A."/>
            <person name="Wright K.J."/>
            <person name="Zuzow R."/>
            <person name="Dirks W."/>
            <person name="Good M."/>
            <person name="Goodstein D."/>
            <person name="Lemons D."/>
            <person name="Li W."/>
            <person name="Lyons J.B."/>
            <person name="Morris A."/>
            <person name="Nichols S."/>
            <person name="Richter D.J."/>
            <person name="Salamov A."/>
            <person name="Bork P."/>
            <person name="Lim W.A."/>
            <person name="Manning G."/>
            <person name="Miller W.T."/>
            <person name="McGinnis W."/>
            <person name="Shapiro H."/>
            <person name="Tjian R."/>
            <person name="Grigoriev I.V."/>
            <person name="Rokhsar D."/>
        </authorList>
    </citation>
    <scope>NUCLEOTIDE SEQUENCE [LARGE SCALE GENOMIC DNA]</scope>
    <source>
        <strain evidence="14">MX1 / ATCC 50154</strain>
    </source>
</reference>
<evidence type="ECO:0000313" key="14">
    <source>
        <dbReference type="Proteomes" id="UP000001357"/>
    </source>
</evidence>
<evidence type="ECO:0000256" key="7">
    <source>
        <dbReference type="ARBA" id="ARBA00023122"/>
    </source>
</evidence>
<dbReference type="Proteomes" id="UP000001357">
    <property type="component" value="Unassembled WGS sequence"/>
</dbReference>
<feature type="domain" description="CBS" evidence="12">
    <location>
        <begin position="672"/>
        <end position="729"/>
    </location>
</feature>
<dbReference type="OMA" id="YLIRLKW"/>
<evidence type="ECO:0000256" key="8">
    <source>
        <dbReference type="ARBA" id="ARBA00023136"/>
    </source>
</evidence>
<dbReference type="PANTHER" id="PTHR11689:SF158">
    <property type="entry name" value="H(+)_CL(-) EXCHANGE TRANSPORTER 6"/>
    <property type="match status" value="1"/>
</dbReference>
<feature type="transmembrane region" description="Helical" evidence="11">
    <location>
        <begin position="331"/>
        <end position="352"/>
    </location>
</feature>
<dbReference type="EMBL" id="CH991566">
    <property type="protein sequence ID" value="EDQ86364.1"/>
    <property type="molecule type" value="Genomic_DNA"/>
</dbReference>
<keyword evidence="7 10" id="KW-0129">CBS domain</keyword>
<dbReference type="SUPFAM" id="SSF81340">
    <property type="entry name" value="Clc chloride channel"/>
    <property type="match status" value="1"/>
</dbReference>
<dbReference type="PANTHER" id="PTHR11689">
    <property type="entry name" value="CHLORIDE CHANNEL PROTEIN CLC FAMILY MEMBER"/>
    <property type="match status" value="1"/>
</dbReference>
<evidence type="ECO:0000259" key="12">
    <source>
        <dbReference type="PROSITE" id="PS51371"/>
    </source>
</evidence>
<dbReference type="CDD" id="cd04591">
    <property type="entry name" value="CBS_pair_voltage-gated_CLC_euk_bac"/>
    <property type="match status" value="1"/>
</dbReference>
<feature type="transmembrane region" description="Helical" evidence="11">
    <location>
        <begin position="411"/>
        <end position="432"/>
    </location>
</feature>
<evidence type="ECO:0000256" key="1">
    <source>
        <dbReference type="ARBA" id="ARBA00004141"/>
    </source>
</evidence>
<dbReference type="eggNOG" id="KOG0474">
    <property type="taxonomic scope" value="Eukaryota"/>
</dbReference>
<evidence type="ECO:0000256" key="9">
    <source>
        <dbReference type="ARBA" id="ARBA00023214"/>
    </source>
</evidence>
<evidence type="ECO:0000256" key="4">
    <source>
        <dbReference type="ARBA" id="ARBA00022737"/>
    </source>
</evidence>
<dbReference type="Pfam" id="PF00571">
    <property type="entry name" value="CBS"/>
    <property type="match status" value="1"/>
</dbReference>
<keyword evidence="6 11" id="KW-0406">Ion transport</keyword>
<gene>
    <name evidence="13" type="ORF">MONBRDRAFT_28321</name>
</gene>
<organism evidence="13 14">
    <name type="scientific">Monosiga brevicollis</name>
    <name type="common">Choanoflagellate</name>
    <dbReference type="NCBI Taxonomy" id="81824"/>
    <lineage>
        <taxon>Eukaryota</taxon>
        <taxon>Choanoflagellata</taxon>
        <taxon>Craspedida</taxon>
        <taxon>Salpingoecidae</taxon>
        <taxon>Monosiga</taxon>
    </lineage>
</organism>
<dbReference type="Gene3D" id="1.10.3080.10">
    <property type="entry name" value="Clc chloride channel"/>
    <property type="match status" value="1"/>
</dbReference>
<feature type="transmembrane region" description="Helical" evidence="11">
    <location>
        <begin position="12"/>
        <end position="35"/>
    </location>
</feature>
<evidence type="ECO:0000256" key="10">
    <source>
        <dbReference type="PROSITE-ProRule" id="PRU00703"/>
    </source>
</evidence>
<feature type="transmembrane region" description="Helical" evidence="11">
    <location>
        <begin position="179"/>
        <end position="203"/>
    </location>
</feature>
<dbReference type="AlphaFoldDB" id="A9V7U3"/>
<dbReference type="PROSITE" id="PS51371">
    <property type="entry name" value="CBS"/>
    <property type="match status" value="1"/>
</dbReference>
<protein>
    <recommendedName>
        <fullName evidence="11">Chloride channel protein</fullName>
    </recommendedName>
</protein>
<dbReference type="SUPFAM" id="SSF54631">
    <property type="entry name" value="CBS-domain pair"/>
    <property type="match status" value="1"/>
</dbReference>
<dbReference type="InterPro" id="IPR051280">
    <property type="entry name" value="Cl-channel/antiporter"/>
</dbReference>
<evidence type="ECO:0000256" key="11">
    <source>
        <dbReference type="RuleBase" id="RU361221"/>
    </source>
</evidence>
<dbReference type="InterPro" id="IPR001807">
    <property type="entry name" value="ClC"/>
</dbReference>
<accession>A9V7U3</accession>
<dbReference type="InterPro" id="IPR014743">
    <property type="entry name" value="Cl-channel_core"/>
</dbReference>
<evidence type="ECO:0000256" key="2">
    <source>
        <dbReference type="ARBA" id="ARBA00022448"/>
    </source>
</evidence>
<feature type="transmembrane region" description="Helical" evidence="11">
    <location>
        <begin position="215"/>
        <end position="237"/>
    </location>
</feature>
<keyword evidence="9 11" id="KW-0868">Chloride</keyword>
<evidence type="ECO:0000256" key="3">
    <source>
        <dbReference type="ARBA" id="ARBA00022692"/>
    </source>
</evidence>
<dbReference type="KEGG" id="mbr:MONBRDRAFT_28321"/>
<dbReference type="Gene3D" id="3.10.580.10">
    <property type="entry name" value="CBS-domain"/>
    <property type="match status" value="1"/>
</dbReference>
<dbReference type="InterPro" id="IPR046342">
    <property type="entry name" value="CBS_dom_sf"/>
</dbReference>
<dbReference type="InParanoid" id="A9V7U3"/>
<dbReference type="GeneID" id="5894081"/>
<feature type="transmembrane region" description="Helical" evidence="11">
    <location>
        <begin position="295"/>
        <end position="319"/>
    </location>
</feature>
<dbReference type="SMART" id="SM00116">
    <property type="entry name" value="CBS"/>
    <property type="match status" value="2"/>
</dbReference>
<dbReference type="Pfam" id="PF00654">
    <property type="entry name" value="Voltage_CLC"/>
    <property type="match status" value="1"/>
</dbReference>
<proteinExistence type="inferred from homology"/>
<comment type="caution">
    <text evidence="11">Lacks conserved residue(s) required for the propagation of feature annotation.</text>
</comment>
<feature type="transmembrane region" description="Helical" evidence="11">
    <location>
        <begin position="464"/>
        <end position="484"/>
    </location>
</feature>
<comment type="subcellular location">
    <subcellularLocation>
        <location evidence="1 11">Membrane</location>
        <topology evidence="1 11">Multi-pass membrane protein</topology>
    </subcellularLocation>
</comment>
<keyword evidence="8 11" id="KW-0472">Membrane</keyword>
<keyword evidence="3 11" id="KW-0812">Transmembrane</keyword>
<keyword evidence="5 11" id="KW-1133">Transmembrane helix</keyword>
<name>A9V7U3_MONBE</name>
<evidence type="ECO:0000313" key="13">
    <source>
        <dbReference type="EMBL" id="EDQ86364.1"/>
    </source>
</evidence>
<keyword evidence="4" id="KW-0677">Repeat</keyword>
<evidence type="ECO:0000256" key="5">
    <source>
        <dbReference type="ARBA" id="ARBA00022989"/>
    </source>
</evidence>
<dbReference type="GO" id="GO:0006821">
    <property type="term" value="P:chloride transport"/>
    <property type="evidence" value="ECO:0000318"/>
    <property type="project" value="GO_Central"/>
</dbReference>
<dbReference type="RefSeq" id="XP_001748754.1">
    <property type="nucleotide sequence ID" value="XM_001748702.1"/>
</dbReference>
<dbReference type="GO" id="GO:0005247">
    <property type="term" value="F:voltage-gated chloride channel activity"/>
    <property type="evidence" value="ECO:0000318"/>
    <property type="project" value="GO_Central"/>
</dbReference>
<keyword evidence="14" id="KW-1185">Reference proteome</keyword>
<dbReference type="GO" id="GO:0016020">
    <property type="term" value="C:membrane"/>
    <property type="evidence" value="ECO:0007669"/>
    <property type="project" value="UniProtKB-SubCell"/>
</dbReference>
<evidence type="ECO:0000256" key="6">
    <source>
        <dbReference type="ARBA" id="ARBA00023065"/>
    </source>
</evidence>
<dbReference type="PRINTS" id="PR00762">
    <property type="entry name" value="CLCHANNEL"/>
</dbReference>
<sequence>MVNADTQRGNILRWILCGVIGALTAATAFFIDYCVKLISAAKFKHIDSYMEVCNDEGNKSSACIWRPWLVLASINMCFVAIAVVMTAWLSPSAAGSGIPEIKCTLNGIKKADWLTFKTLAVKVLGVICGVSATMPIGKEGPMIHSGAAIGAGLPTGRSTRMPIDLETLRFRNDRDKRDFISAGAAAGVSAAFGAQIGGVLFSLEEGASFWNQSLTWRSLFCSMMALFVLRFFVAGIISDDHDWGHLASGGLLSFGEFEYQSKEQQGECSSSNYGSFDQCQACCTDPSNLWFIVDLFMFLLMGIGGGLAGVVWVHCQVFITKLRMKYITQKWMKVAEALTICFLNTTILYWAALSIGRCHPRNEGRAISAEENWRGYFCDDGEYNDFATLVLNPFETSIKHLLHQSQNIQPISLGTSAAYFIIMAIISCWTYGLAIPSGLFVPALVTGAAYGRFVGSIVAMSPTYSVYVGTYSLIGAAAFLGGVVRMTISLTVILVEATNEVTYGLPVLITLVTAKLVGDYFNKGIYDAHIDLKEIPLLEWHAEEEMKRYRCQDAMAKPVVCVPPICQVGQLVSVLEQTTHNGFPVVYSGAEDTIGTVPAAMNHFQGMILRSQIITILQCHGYGPYNASTGAVDGPLLAADVFQMKYPQRTPIEAVTLPPAALEDYIDLRPYMNASPYTVDPNTPLPRVFEIFRNLGLRHLPVLDHAHNVVGIITRKELTARILERNLTMSMPDRVYSSGFKVYQAC</sequence>
<dbReference type="InterPro" id="IPR000644">
    <property type="entry name" value="CBS_dom"/>
</dbReference>
<comment type="similarity">
    <text evidence="11">Belongs to the chloride channel (TC 2.A.49) family.</text>
</comment>
<feature type="transmembrane region" description="Helical" evidence="11">
    <location>
        <begin position="68"/>
        <end position="89"/>
    </location>
</feature>
<keyword evidence="2 11" id="KW-0813">Transport</keyword>